<sequence>MDAISDLSTSIELTINVTDQVKTNIDMLRTHLDIQKCVKTSCSYCPDSLPDEAKRITRESSHRIQHQEKSSRMAIQQPTRTFVAYPFPPAPVQPTSTFAYPFPPAPVQPTSTFAYPIPPAPVQPTSTFAYPIPPAPVQPTSCL</sequence>
<dbReference type="Proteomes" id="UP000596742">
    <property type="component" value="Unassembled WGS sequence"/>
</dbReference>
<dbReference type="EMBL" id="UYJE01003462">
    <property type="protein sequence ID" value="VDI19526.1"/>
    <property type="molecule type" value="Genomic_DNA"/>
</dbReference>
<gene>
    <name evidence="1" type="ORF">MGAL_10B069619</name>
</gene>
<accession>A0A8B6DFM8</accession>
<proteinExistence type="predicted"/>
<reference evidence="1" key="1">
    <citation type="submission" date="2018-11" db="EMBL/GenBank/DDBJ databases">
        <authorList>
            <person name="Alioto T."/>
            <person name="Alioto T."/>
        </authorList>
    </citation>
    <scope>NUCLEOTIDE SEQUENCE</scope>
</reference>
<keyword evidence="2" id="KW-1185">Reference proteome</keyword>
<protein>
    <submittedName>
        <fullName evidence="1">Uncharacterized protein</fullName>
    </submittedName>
</protein>
<dbReference type="OrthoDB" id="6203289at2759"/>
<evidence type="ECO:0000313" key="2">
    <source>
        <dbReference type="Proteomes" id="UP000596742"/>
    </source>
</evidence>
<name>A0A8B6DFM8_MYTGA</name>
<comment type="caution">
    <text evidence="1">The sequence shown here is derived from an EMBL/GenBank/DDBJ whole genome shotgun (WGS) entry which is preliminary data.</text>
</comment>
<evidence type="ECO:0000313" key="1">
    <source>
        <dbReference type="EMBL" id="VDI19526.1"/>
    </source>
</evidence>
<dbReference type="AlphaFoldDB" id="A0A8B6DFM8"/>
<organism evidence="1 2">
    <name type="scientific">Mytilus galloprovincialis</name>
    <name type="common">Mediterranean mussel</name>
    <dbReference type="NCBI Taxonomy" id="29158"/>
    <lineage>
        <taxon>Eukaryota</taxon>
        <taxon>Metazoa</taxon>
        <taxon>Spiralia</taxon>
        <taxon>Lophotrochozoa</taxon>
        <taxon>Mollusca</taxon>
        <taxon>Bivalvia</taxon>
        <taxon>Autobranchia</taxon>
        <taxon>Pteriomorphia</taxon>
        <taxon>Mytilida</taxon>
        <taxon>Mytiloidea</taxon>
        <taxon>Mytilidae</taxon>
        <taxon>Mytilinae</taxon>
        <taxon>Mytilus</taxon>
    </lineage>
</organism>